<evidence type="ECO:0000256" key="6">
    <source>
        <dbReference type="SAM" id="MobiDB-lite"/>
    </source>
</evidence>
<keyword evidence="10" id="KW-1185">Reference proteome</keyword>
<dbReference type="SMART" id="SM00091">
    <property type="entry name" value="PAS"/>
    <property type="match status" value="2"/>
</dbReference>
<dbReference type="SUPFAM" id="SSF51735">
    <property type="entry name" value="NAD(P)-binding Rossmann-fold domains"/>
    <property type="match status" value="1"/>
</dbReference>
<dbReference type="Gene3D" id="1.10.10.60">
    <property type="entry name" value="Homeodomain-like"/>
    <property type="match status" value="1"/>
</dbReference>
<dbReference type="SMART" id="SM00382">
    <property type="entry name" value="AAA"/>
    <property type="match status" value="1"/>
</dbReference>
<evidence type="ECO:0000259" key="8">
    <source>
        <dbReference type="PROSITE" id="PS50112"/>
    </source>
</evidence>
<dbReference type="PANTHER" id="PTHR32071:SF121">
    <property type="entry name" value="SIGMA L-DEPENDENT TRANSCRIPTIONAL REGULATOR YQIR-RELATED"/>
    <property type="match status" value="1"/>
</dbReference>
<dbReference type="Gene3D" id="3.40.50.720">
    <property type="entry name" value="NAD(P)-binding Rossmann-like Domain"/>
    <property type="match status" value="1"/>
</dbReference>
<keyword evidence="5" id="KW-0804">Transcription</keyword>
<dbReference type="PRINTS" id="PR01590">
    <property type="entry name" value="HTHFIS"/>
</dbReference>
<dbReference type="CDD" id="cd00130">
    <property type="entry name" value="PAS"/>
    <property type="match status" value="2"/>
</dbReference>
<name>A0ABY4WCH4_9BACL</name>
<dbReference type="RefSeq" id="WP_251870698.1">
    <property type="nucleotide sequence ID" value="NZ_CP098755.1"/>
</dbReference>
<dbReference type="PROSITE" id="PS00688">
    <property type="entry name" value="SIGMA54_INTERACT_3"/>
    <property type="match status" value="1"/>
</dbReference>
<organism evidence="9 10">
    <name type="scientific">Brevibacillus ruminantium</name>
    <dbReference type="NCBI Taxonomy" id="2950604"/>
    <lineage>
        <taxon>Bacteria</taxon>
        <taxon>Bacillati</taxon>
        <taxon>Bacillota</taxon>
        <taxon>Bacilli</taxon>
        <taxon>Bacillales</taxon>
        <taxon>Paenibacillaceae</taxon>
        <taxon>Brevibacillus</taxon>
    </lineage>
</organism>
<dbReference type="NCBIfam" id="TIGR00229">
    <property type="entry name" value="sensory_box"/>
    <property type="match status" value="2"/>
</dbReference>
<dbReference type="SUPFAM" id="SSF55785">
    <property type="entry name" value="PYP-like sensor domain (PAS domain)"/>
    <property type="match status" value="2"/>
</dbReference>
<dbReference type="CDD" id="cd00009">
    <property type="entry name" value="AAA"/>
    <property type="match status" value="1"/>
</dbReference>
<dbReference type="InterPro" id="IPR013767">
    <property type="entry name" value="PAS_fold"/>
</dbReference>
<dbReference type="InterPro" id="IPR025944">
    <property type="entry name" value="Sigma_54_int_dom_CS"/>
</dbReference>
<dbReference type="InterPro" id="IPR035965">
    <property type="entry name" value="PAS-like_dom_sf"/>
</dbReference>
<dbReference type="Pfam" id="PF02954">
    <property type="entry name" value="HTH_8"/>
    <property type="match status" value="1"/>
</dbReference>
<evidence type="ECO:0000256" key="3">
    <source>
        <dbReference type="ARBA" id="ARBA00023015"/>
    </source>
</evidence>
<dbReference type="Pfam" id="PF00158">
    <property type="entry name" value="Sigma54_activat"/>
    <property type="match status" value="1"/>
</dbReference>
<dbReference type="Gene3D" id="3.40.50.300">
    <property type="entry name" value="P-loop containing nucleotide triphosphate hydrolases"/>
    <property type="match status" value="1"/>
</dbReference>
<dbReference type="InterPro" id="IPR002197">
    <property type="entry name" value="HTH_Fis"/>
</dbReference>
<dbReference type="InterPro" id="IPR025662">
    <property type="entry name" value="Sigma_54_int_dom_ATP-bd_1"/>
</dbReference>
<dbReference type="InterPro" id="IPR058031">
    <property type="entry name" value="AAA_lid_NorR"/>
</dbReference>
<evidence type="ECO:0000256" key="2">
    <source>
        <dbReference type="ARBA" id="ARBA00022840"/>
    </source>
</evidence>
<dbReference type="SUPFAM" id="SSF46689">
    <property type="entry name" value="Homeodomain-like"/>
    <property type="match status" value="1"/>
</dbReference>
<evidence type="ECO:0000256" key="5">
    <source>
        <dbReference type="ARBA" id="ARBA00023163"/>
    </source>
</evidence>
<evidence type="ECO:0000256" key="1">
    <source>
        <dbReference type="ARBA" id="ARBA00022741"/>
    </source>
</evidence>
<feature type="region of interest" description="Disordered" evidence="6">
    <location>
        <begin position="610"/>
        <end position="639"/>
    </location>
</feature>
<dbReference type="PANTHER" id="PTHR32071">
    <property type="entry name" value="TRANSCRIPTIONAL REGULATORY PROTEIN"/>
    <property type="match status" value="1"/>
</dbReference>
<proteinExistence type="predicted"/>
<evidence type="ECO:0000313" key="10">
    <source>
        <dbReference type="Proteomes" id="UP001056500"/>
    </source>
</evidence>
<dbReference type="Gene3D" id="3.30.450.20">
    <property type="entry name" value="PAS domain"/>
    <property type="match status" value="2"/>
</dbReference>
<reference evidence="9" key="1">
    <citation type="submission" date="2022-06" db="EMBL/GenBank/DDBJ databases">
        <title>Genome sequencing of Brevibacillus sp. BB3-R1.</title>
        <authorList>
            <person name="Heo J."/>
            <person name="Lee D."/>
            <person name="Won M."/>
            <person name="Han B.-H."/>
            <person name="Hong S.-B."/>
            <person name="Kwon S.-W."/>
        </authorList>
    </citation>
    <scope>NUCLEOTIDE SEQUENCE</scope>
    <source>
        <strain evidence="9">BB3-R1</strain>
    </source>
</reference>
<dbReference type="PROSITE" id="PS50045">
    <property type="entry name" value="SIGMA54_INTERACT_4"/>
    <property type="match status" value="1"/>
</dbReference>
<dbReference type="PROSITE" id="PS00676">
    <property type="entry name" value="SIGMA54_INTERACT_2"/>
    <property type="match status" value="1"/>
</dbReference>
<keyword evidence="3" id="KW-0805">Transcription regulation</keyword>
<feature type="domain" description="PAS" evidence="8">
    <location>
        <begin position="115"/>
        <end position="159"/>
    </location>
</feature>
<protein>
    <submittedName>
        <fullName evidence="9">Sigma 54-interacting transcriptional regulator</fullName>
    </submittedName>
</protein>
<evidence type="ECO:0000259" key="7">
    <source>
        <dbReference type="PROSITE" id="PS50045"/>
    </source>
</evidence>
<evidence type="ECO:0000256" key="4">
    <source>
        <dbReference type="ARBA" id="ARBA00023125"/>
    </source>
</evidence>
<sequence length="687" mass="76212">MHKLLIVGAGQGGTTLLKMLSHMERMKIVAVVDERADAPGLKLARSLGIEVGTDFRPYLSSDIDVILEATGDSAAYEEILCLKQEKTVLIPGTFTAIIMKLIGERDDLIAALTQNQRERETMLNSTHDAIIAVNRQGTITLFNKAAERLMGIQADEVLGTAVAERIPNTRLHIVLETGQPELNQEQVLPNQTRIITNRVPVRDERGEVAGAVAIFRDITDIMALAEEVTDLKELKSMLQAIIDSSDEAISVVDAKGNGLLINPAYTRITGLTRHDVIGKPATVDISEGESMHMQVLKTKKPVRGVHMKLGSKRKDVVVNVAPVMVDGELKGSVGVIHDVSEIKHLTEELEKAHRIIRTLEAKYTFEDIIGFSDPMRAALEQAQKAALTPATVLLRGESGTGKELFAHAIHNASSRKYKQFVRVNCAAISENLLESELFGYEEGAFTGAKRGGKRGLFEEASGGTIFLDEIGELSMSMQVKLLRVLQEREVVRVGGTKAIEIDVRVIAATHVNLESAIQAGRFREDLYYRLHVVPIYIPPLRQRLEDIHPLAMHLVRKYNQEYGRNVEDIAEGTLQLLYAYQWPGNVRELENVLGRAMILKKLSERVIQPEDLPPLERRSRQTDHQVASPRAESAGKTLKEAMDEAERAHILRELASVKGNRTVAAKRLGISIRNLYYKLDKYGIAEE</sequence>
<gene>
    <name evidence="9" type="ORF">NDK47_15690</name>
</gene>
<dbReference type="Proteomes" id="UP001056500">
    <property type="component" value="Chromosome"/>
</dbReference>
<dbReference type="InterPro" id="IPR009057">
    <property type="entry name" value="Homeodomain-like_sf"/>
</dbReference>
<dbReference type="SUPFAM" id="SSF52540">
    <property type="entry name" value="P-loop containing nucleoside triphosphate hydrolases"/>
    <property type="match status" value="1"/>
</dbReference>
<dbReference type="InterPro" id="IPR025943">
    <property type="entry name" value="Sigma_54_int_dom_ATP-bd_2"/>
</dbReference>
<keyword evidence="1" id="KW-0547">Nucleotide-binding</keyword>
<feature type="compositionally biased region" description="Basic and acidic residues" evidence="6">
    <location>
        <begin position="610"/>
        <end position="623"/>
    </location>
</feature>
<dbReference type="InterPro" id="IPR027417">
    <property type="entry name" value="P-loop_NTPase"/>
</dbReference>
<evidence type="ECO:0000313" key="9">
    <source>
        <dbReference type="EMBL" id="USG63617.1"/>
    </source>
</evidence>
<dbReference type="Gene3D" id="1.10.8.60">
    <property type="match status" value="1"/>
</dbReference>
<dbReference type="EMBL" id="CP098755">
    <property type="protein sequence ID" value="USG63617.1"/>
    <property type="molecule type" value="Genomic_DNA"/>
</dbReference>
<feature type="domain" description="PAS" evidence="8">
    <location>
        <begin position="234"/>
        <end position="285"/>
    </location>
</feature>
<dbReference type="PROSITE" id="PS00675">
    <property type="entry name" value="SIGMA54_INTERACT_1"/>
    <property type="match status" value="1"/>
</dbReference>
<dbReference type="InterPro" id="IPR036291">
    <property type="entry name" value="NAD(P)-bd_dom_sf"/>
</dbReference>
<keyword evidence="2" id="KW-0067">ATP-binding</keyword>
<dbReference type="InterPro" id="IPR002078">
    <property type="entry name" value="Sigma_54_int"/>
</dbReference>
<dbReference type="Pfam" id="PF25601">
    <property type="entry name" value="AAA_lid_14"/>
    <property type="match status" value="1"/>
</dbReference>
<dbReference type="Pfam" id="PF00989">
    <property type="entry name" value="PAS"/>
    <property type="match status" value="2"/>
</dbReference>
<dbReference type="InterPro" id="IPR000014">
    <property type="entry name" value="PAS"/>
</dbReference>
<dbReference type="InterPro" id="IPR003593">
    <property type="entry name" value="AAA+_ATPase"/>
</dbReference>
<accession>A0ABY4WCH4</accession>
<feature type="domain" description="Sigma-54 factor interaction" evidence="7">
    <location>
        <begin position="368"/>
        <end position="598"/>
    </location>
</feature>
<dbReference type="PROSITE" id="PS50112">
    <property type="entry name" value="PAS"/>
    <property type="match status" value="2"/>
</dbReference>
<keyword evidence="4" id="KW-0238">DNA-binding</keyword>